<dbReference type="VEuPathDB" id="GiardiaDB:GMRT_16289"/>
<evidence type="ECO:0000313" key="15">
    <source>
        <dbReference type="Proteomes" id="UP000315496"/>
    </source>
</evidence>
<dbReference type="GO" id="GO:0003712">
    <property type="term" value="F:transcription coregulator activity"/>
    <property type="evidence" value="ECO:0007669"/>
    <property type="project" value="TreeGrafter"/>
</dbReference>
<comment type="caution">
    <text evidence="14">The sequence shown here is derived from an EMBL/GenBank/DDBJ whole genome shotgun (WGS) entry which is preliminary data.</text>
</comment>
<evidence type="ECO:0000256" key="9">
    <source>
        <dbReference type="ARBA" id="ARBA00022990"/>
    </source>
</evidence>
<evidence type="ECO:0000256" key="3">
    <source>
        <dbReference type="ARBA" id="ARBA00013184"/>
    </source>
</evidence>
<sequence length="377" mass="43718">MGAHIPKGAYVLAHCREDMDIDASRLRLARVCDRREVDGHVEYHLHFAGYNARLADWYPVDATTLVDEEKAQKEYPSEWGLLHNSDLPTPRNVETVVFGEFSMIPWYFSPVPKEFNKTGTLYVCEFCCNMMASERAYESHLRRCTCRRPPGDLIYKDDRVCFFEVNGCAQLNYCRNICLIARFFLQHKSLQTDTDIFYFYVLYAKTGLESGDDSYHFVGFFSKEKASHNNLSCIMTLPCFQKRGYGNLMIELSYIISARERRLGGPELPLSDLGAVTYMRYWRRKISEVLAKTSTNEISLLEISKKTMFTLENIREAMQYFNILVGDPVGKTAIHLPESVLTYLSDCFEYDEERNIHHLDPKYLHWAPSPMLSQPNQ</sequence>
<dbReference type="InterPro" id="IPR050603">
    <property type="entry name" value="MYST_HAT"/>
</dbReference>
<keyword evidence="8" id="KW-0156">Chromatin regulator</keyword>
<name>A0A4Z1SXU4_GIAMU</name>
<keyword evidence="9" id="KW-0007">Acetylation</keyword>
<dbReference type="EMBL" id="VDLU01000001">
    <property type="protein sequence ID" value="TNJ29635.1"/>
    <property type="molecule type" value="Genomic_DNA"/>
</dbReference>
<evidence type="ECO:0000256" key="4">
    <source>
        <dbReference type="ARBA" id="ARBA00022679"/>
    </source>
</evidence>
<evidence type="ECO:0000259" key="13">
    <source>
        <dbReference type="PROSITE" id="PS51726"/>
    </source>
</evidence>
<dbReference type="InterPro" id="IPR002717">
    <property type="entry name" value="HAT_MYST-type"/>
</dbReference>
<dbReference type="PROSITE" id="PS51726">
    <property type="entry name" value="MYST_HAT"/>
    <property type="match status" value="1"/>
</dbReference>
<organism evidence="14 15">
    <name type="scientific">Giardia muris</name>
    <dbReference type="NCBI Taxonomy" id="5742"/>
    <lineage>
        <taxon>Eukaryota</taxon>
        <taxon>Metamonada</taxon>
        <taxon>Diplomonadida</taxon>
        <taxon>Hexamitidae</taxon>
        <taxon>Giardiinae</taxon>
        <taxon>Giardia</taxon>
    </lineage>
</organism>
<dbReference type="GO" id="GO:0008270">
    <property type="term" value="F:zinc ion binding"/>
    <property type="evidence" value="ECO:0007669"/>
    <property type="project" value="UniProtKB-KW"/>
</dbReference>
<dbReference type="InterPro" id="IPR016197">
    <property type="entry name" value="Chromo-like_dom_sf"/>
</dbReference>
<evidence type="ECO:0000256" key="8">
    <source>
        <dbReference type="ARBA" id="ARBA00022853"/>
    </source>
</evidence>
<dbReference type="Gene3D" id="3.40.630.30">
    <property type="match status" value="1"/>
</dbReference>
<dbReference type="SUPFAM" id="SSF54160">
    <property type="entry name" value="Chromo domain-like"/>
    <property type="match status" value="1"/>
</dbReference>
<dbReference type="Pfam" id="PF17772">
    <property type="entry name" value="zf-MYST"/>
    <property type="match status" value="1"/>
</dbReference>
<comment type="catalytic activity">
    <reaction evidence="12">
        <text>L-lysyl-[protein] + acetyl-CoA = N(6)-acetyl-L-lysyl-[protein] + CoA + H(+)</text>
        <dbReference type="Rhea" id="RHEA:45948"/>
        <dbReference type="Rhea" id="RHEA-COMP:9752"/>
        <dbReference type="Rhea" id="RHEA-COMP:10731"/>
        <dbReference type="ChEBI" id="CHEBI:15378"/>
        <dbReference type="ChEBI" id="CHEBI:29969"/>
        <dbReference type="ChEBI" id="CHEBI:57287"/>
        <dbReference type="ChEBI" id="CHEBI:57288"/>
        <dbReference type="ChEBI" id="CHEBI:61930"/>
        <dbReference type="EC" id="2.3.1.48"/>
    </reaction>
</comment>
<dbReference type="GO" id="GO:0006357">
    <property type="term" value="P:regulation of transcription by RNA polymerase II"/>
    <property type="evidence" value="ECO:0007669"/>
    <property type="project" value="TreeGrafter"/>
</dbReference>
<dbReference type="InterPro" id="IPR040706">
    <property type="entry name" value="Zf-MYST"/>
</dbReference>
<evidence type="ECO:0000256" key="2">
    <source>
        <dbReference type="ARBA" id="ARBA00010107"/>
    </source>
</evidence>
<dbReference type="Pfam" id="PF01853">
    <property type="entry name" value="MOZ_SAS"/>
    <property type="match status" value="1"/>
</dbReference>
<feature type="domain" description="MYST-type HAT" evidence="13">
    <location>
        <begin position="88"/>
        <end position="368"/>
    </location>
</feature>
<dbReference type="GO" id="GO:0005634">
    <property type="term" value="C:nucleus"/>
    <property type="evidence" value="ECO:0007669"/>
    <property type="project" value="UniProtKB-SubCell"/>
</dbReference>
<dbReference type="Proteomes" id="UP000315496">
    <property type="component" value="Chromosome 1"/>
</dbReference>
<keyword evidence="5" id="KW-0479">Metal-binding</keyword>
<evidence type="ECO:0000256" key="7">
    <source>
        <dbReference type="ARBA" id="ARBA00022833"/>
    </source>
</evidence>
<proteinExistence type="inferred from homology"/>
<evidence type="ECO:0000313" key="14">
    <source>
        <dbReference type="EMBL" id="TNJ29635.1"/>
    </source>
</evidence>
<dbReference type="Gene3D" id="1.10.10.10">
    <property type="entry name" value="Winged helix-like DNA-binding domain superfamily/Winged helix DNA-binding domain"/>
    <property type="match status" value="1"/>
</dbReference>
<comment type="similarity">
    <text evidence="2 12">Belongs to the MYST (SAS/MOZ) family.</text>
</comment>
<keyword evidence="10 12" id="KW-0539">Nucleus</keyword>
<keyword evidence="6" id="KW-0863">Zinc-finger</keyword>
<dbReference type="PANTHER" id="PTHR10615">
    <property type="entry name" value="HISTONE ACETYLTRANSFERASE"/>
    <property type="match status" value="1"/>
</dbReference>
<dbReference type="GO" id="GO:0000785">
    <property type="term" value="C:chromatin"/>
    <property type="evidence" value="ECO:0007669"/>
    <property type="project" value="TreeGrafter"/>
</dbReference>
<dbReference type="PANTHER" id="PTHR10615:SF161">
    <property type="entry name" value="HISTONE ACETYLTRANSFERASE KAT7"/>
    <property type="match status" value="1"/>
</dbReference>
<reference evidence="14 15" key="1">
    <citation type="submission" date="2019-05" db="EMBL/GenBank/DDBJ databases">
        <title>The compact genome of Giardia muris reveals important steps in the evolution of intestinal protozoan parasites.</title>
        <authorList>
            <person name="Xu F."/>
            <person name="Jimenez-Gonzalez A."/>
            <person name="Einarsson E."/>
            <person name="Astvaldsson A."/>
            <person name="Peirasmaki D."/>
            <person name="Eckmann L."/>
            <person name="Andersson J.O."/>
            <person name="Svard S.G."/>
            <person name="Jerlstrom-Hultqvist J."/>
        </authorList>
    </citation>
    <scope>NUCLEOTIDE SEQUENCE [LARGE SCALE GENOMIC DNA]</scope>
    <source>
        <strain evidence="14 15">Roberts-Thomson</strain>
    </source>
</reference>
<evidence type="ECO:0000256" key="5">
    <source>
        <dbReference type="ARBA" id="ARBA00022723"/>
    </source>
</evidence>
<dbReference type="GO" id="GO:0003682">
    <property type="term" value="F:chromatin binding"/>
    <property type="evidence" value="ECO:0007669"/>
    <property type="project" value="TreeGrafter"/>
</dbReference>
<dbReference type="GO" id="GO:0004402">
    <property type="term" value="F:histone acetyltransferase activity"/>
    <property type="evidence" value="ECO:0007669"/>
    <property type="project" value="InterPro"/>
</dbReference>
<dbReference type="InterPro" id="IPR036388">
    <property type="entry name" value="WH-like_DNA-bd_sf"/>
</dbReference>
<dbReference type="Gene3D" id="2.30.30.140">
    <property type="match status" value="1"/>
</dbReference>
<dbReference type="EC" id="2.3.1.48" evidence="3 12"/>
<comment type="subcellular location">
    <subcellularLocation>
        <location evidence="1 12">Nucleus</location>
    </subcellularLocation>
</comment>
<dbReference type="Gene3D" id="3.30.60.60">
    <property type="entry name" value="N-acetyl transferase-like"/>
    <property type="match status" value="1"/>
</dbReference>
<evidence type="ECO:0000256" key="10">
    <source>
        <dbReference type="ARBA" id="ARBA00023242"/>
    </source>
</evidence>
<accession>A0A4Z1SXU4</accession>
<evidence type="ECO:0000256" key="11">
    <source>
        <dbReference type="PIRSR" id="PIRSR602717-51"/>
    </source>
</evidence>
<keyword evidence="7" id="KW-0862">Zinc</keyword>
<dbReference type="InterPro" id="IPR016181">
    <property type="entry name" value="Acyl_CoA_acyltransferase"/>
</dbReference>
<protein>
    <recommendedName>
        <fullName evidence="3 12">Histone acetyltransferase</fullName>
        <ecNumber evidence="3 12">2.3.1.48</ecNumber>
    </recommendedName>
</protein>
<keyword evidence="15" id="KW-1185">Reference proteome</keyword>
<gene>
    <name evidence="14" type="ORF">GMRT_16289</name>
</gene>
<feature type="active site" description="Proton donor/acceptor" evidence="11">
    <location>
        <position position="267"/>
    </location>
</feature>
<dbReference type="AlphaFoldDB" id="A0A4Z1SXU4"/>
<evidence type="ECO:0000256" key="6">
    <source>
        <dbReference type="ARBA" id="ARBA00022771"/>
    </source>
</evidence>
<evidence type="ECO:0000256" key="12">
    <source>
        <dbReference type="RuleBase" id="RU361211"/>
    </source>
</evidence>
<dbReference type="OrthoDB" id="787137at2759"/>
<dbReference type="SUPFAM" id="SSF55729">
    <property type="entry name" value="Acyl-CoA N-acyltransferases (Nat)"/>
    <property type="match status" value="1"/>
</dbReference>
<evidence type="ECO:0000256" key="1">
    <source>
        <dbReference type="ARBA" id="ARBA00004123"/>
    </source>
</evidence>
<keyword evidence="4 14" id="KW-0808">Transferase</keyword>